<feature type="region of interest" description="Disordered" evidence="1">
    <location>
        <begin position="1"/>
        <end position="24"/>
    </location>
</feature>
<sequence>MSNQDFNSGLPPIASSTRPAAKRSSIATCSCNESGYESPHSPPLLSRLRPCPSFRLLEWLQDPTEPVNRSAILLPGLVKVKIAPHH</sequence>
<accession>A0A8T2STY6</accession>
<evidence type="ECO:0000256" key="1">
    <source>
        <dbReference type="SAM" id="MobiDB-lite"/>
    </source>
</evidence>
<comment type="caution">
    <text evidence="2">The sequence shown here is derived from an EMBL/GenBank/DDBJ whole genome shotgun (WGS) entry which is preliminary data.</text>
</comment>
<dbReference type="EMBL" id="CM035423">
    <property type="protein sequence ID" value="KAH7366230.1"/>
    <property type="molecule type" value="Genomic_DNA"/>
</dbReference>
<proteinExistence type="predicted"/>
<evidence type="ECO:0000313" key="3">
    <source>
        <dbReference type="Proteomes" id="UP000825935"/>
    </source>
</evidence>
<dbReference type="AlphaFoldDB" id="A0A8T2STY6"/>
<evidence type="ECO:0000313" key="2">
    <source>
        <dbReference type="EMBL" id="KAH7366230.1"/>
    </source>
</evidence>
<gene>
    <name evidence="2" type="ORF">KP509_18G069000</name>
</gene>
<organism evidence="2 3">
    <name type="scientific">Ceratopteris richardii</name>
    <name type="common">Triangle waterfern</name>
    <dbReference type="NCBI Taxonomy" id="49495"/>
    <lineage>
        <taxon>Eukaryota</taxon>
        <taxon>Viridiplantae</taxon>
        <taxon>Streptophyta</taxon>
        <taxon>Embryophyta</taxon>
        <taxon>Tracheophyta</taxon>
        <taxon>Polypodiopsida</taxon>
        <taxon>Polypodiidae</taxon>
        <taxon>Polypodiales</taxon>
        <taxon>Pteridineae</taxon>
        <taxon>Pteridaceae</taxon>
        <taxon>Parkerioideae</taxon>
        <taxon>Ceratopteris</taxon>
    </lineage>
</organism>
<name>A0A8T2STY6_CERRI</name>
<protein>
    <submittedName>
        <fullName evidence="2">Uncharacterized protein</fullName>
    </submittedName>
</protein>
<reference evidence="2" key="1">
    <citation type="submission" date="2021-08" db="EMBL/GenBank/DDBJ databases">
        <title>WGS assembly of Ceratopteris richardii.</title>
        <authorList>
            <person name="Marchant D.B."/>
            <person name="Chen G."/>
            <person name="Jenkins J."/>
            <person name="Shu S."/>
            <person name="Leebens-Mack J."/>
            <person name="Grimwood J."/>
            <person name="Schmutz J."/>
            <person name="Soltis P."/>
            <person name="Soltis D."/>
            <person name="Chen Z.-H."/>
        </authorList>
    </citation>
    <scope>NUCLEOTIDE SEQUENCE</scope>
    <source>
        <strain evidence="2">Whitten #5841</strain>
        <tissue evidence="2">Leaf</tissue>
    </source>
</reference>
<keyword evidence="3" id="KW-1185">Reference proteome</keyword>
<dbReference type="Proteomes" id="UP000825935">
    <property type="component" value="Chromosome 18"/>
</dbReference>